<proteinExistence type="predicted"/>
<keyword evidence="2" id="KW-1185">Reference proteome</keyword>
<protein>
    <submittedName>
        <fullName evidence="1">Uncharacterized protein</fullName>
    </submittedName>
</protein>
<evidence type="ECO:0000313" key="2">
    <source>
        <dbReference type="Proteomes" id="UP000029033"/>
    </source>
</evidence>
<dbReference type="AlphaFoldDB" id="A0A087D445"/>
<dbReference type="Proteomes" id="UP000029033">
    <property type="component" value="Unassembled WGS sequence"/>
</dbReference>
<dbReference type="GeneID" id="85164953"/>
<organism evidence="1 2">
    <name type="scientific">Bifidobacterium scardovii</name>
    <dbReference type="NCBI Taxonomy" id="158787"/>
    <lineage>
        <taxon>Bacteria</taxon>
        <taxon>Bacillati</taxon>
        <taxon>Actinomycetota</taxon>
        <taxon>Actinomycetes</taxon>
        <taxon>Bifidobacteriales</taxon>
        <taxon>Bifidobacteriaceae</taxon>
        <taxon>Bifidobacterium</taxon>
    </lineage>
</organism>
<reference evidence="1 2" key="1">
    <citation type="submission" date="2014-03" db="EMBL/GenBank/DDBJ databases">
        <title>Genomics of Bifidobacteria.</title>
        <authorList>
            <person name="Ventura M."/>
            <person name="Milani C."/>
            <person name="Lugli G.A."/>
        </authorList>
    </citation>
    <scope>NUCLEOTIDE SEQUENCE [LARGE SCALE GENOMIC DNA]</scope>
    <source>
        <strain evidence="1 2">LMG 21589</strain>
    </source>
</reference>
<evidence type="ECO:0000313" key="1">
    <source>
        <dbReference type="EMBL" id="KFI90295.1"/>
    </source>
</evidence>
<dbReference type="RefSeq" id="WP_144414394.1">
    <property type="nucleotide sequence ID" value="NZ_CAUPKV010000018.1"/>
</dbReference>
<comment type="caution">
    <text evidence="1">The sequence shown here is derived from an EMBL/GenBank/DDBJ whole genome shotgun (WGS) entry which is preliminary data.</text>
</comment>
<dbReference type="EMBL" id="JGZO01000031">
    <property type="protein sequence ID" value="KFI90295.1"/>
    <property type="molecule type" value="Genomic_DNA"/>
</dbReference>
<gene>
    <name evidence="1" type="ORF">BSCA_1906</name>
</gene>
<sequence length="120" mass="13102">MTNNQDDKRSEWLHSVTAGDSINKISQLTRIPYATIYRRFDKGGIETDEIIAVARGYNINPVEALVKCGIITEEEAAGVTGAEALRLCSIQDIAAEIVRRNTAGIDQGTINKPIDEAAQK</sequence>
<dbReference type="OrthoDB" id="5107685at2"/>
<accession>A0A087D445</accession>
<name>A0A087D445_9BIFI</name>
<dbReference type="STRING" id="158787.BSCA_1906"/>